<keyword evidence="3" id="KW-0067">ATP-binding</keyword>
<dbReference type="OMA" id="EMDCQVG"/>
<dbReference type="GO" id="GO:0051536">
    <property type="term" value="F:iron-sulfur cluster binding"/>
    <property type="evidence" value="ECO:0007669"/>
    <property type="project" value="UniProtKB-KW"/>
</dbReference>
<dbReference type="PROSITE" id="PS01215">
    <property type="entry name" value="MRP"/>
    <property type="match status" value="1"/>
</dbReference>
<evidence type="ECO:0000256" key="5">
    <source>
        <dbReference type="ARBA" id="ARBA00023014"/>
    </source>
</evidence>
<keyword evidence="7" id="KW-1185">Reference proteome</keyword>
<dbReference type="EMBL" id="AP011948">
    <property type="protein sequence ID" value="BAM41165.1"/>
    <property type="molecule type" value="Genomic_DNA"/>
</dbReference>
<keyword evidence="2" id="KW-0547">Nucleotide-binding</keyword>
<dbReference type="SUPFAM" id="SSF52540">
    <property type="entry name" value="P-loop containing nucleoside triphosphate hydrolases"/>
    <property type="match status" value="1"/>
</dbReference>
<dbReference type="GO" id="GO:0005829">
    <property type="term" value="C:cytosol"/>
    <property type="evidence" value="ECO:0007669"/>
    <property type="project" value="TreeGrafter"/>
</dbReference>
<proteinExistence type="inferred from homology"/>
<dbReference type="InterPro" id="IPR027417">
    <property type="entry name" value="P-loop_NTPase"/>
</dbReference>
<gene>
    <name evidence="6" type="ORF">TOT_030000428</name>
</gene>
<dbReference type="OrthoDB" id="1741334at2759"/>
<evidence type="ECO:0000256" key="3">
    <source>
        <dbReference type="ARBA" id="ARBA00022840"/>
    </source>
</evidence>
<dbReference type="GeneID" id="20715607"/>
<dbReference type="PANTHER" id="PTHR23264">
    <property type="entry name" value="NUCLEOTIDE-BINDING PROTEIN NBP35 YEAST -RELATED"/>
    <property type="match status" value="1"/>
</dbReference>
<dbReference type="InterPro" id="IPR000808">
    <property type="entry name" value="Mrp-like_CS"/>
</dbReference>
<dbReference type="Proteomes" id="UP000003786">
    <property type="component" value="Chromosome 3"/>
</dbReference>
<dbReference type="HAMAP" id="MF_02040">
    <property type="entry name" value="Mrp_NBP35"/>
    <property type="match status" value="1"/>
</dbReference>
<evidence type="ECO:0000256" key="4">
    <source>
        <dbReference type="ARBA" id="ARBA00023004"/>
    </source>
</evidence>
<evidence type="ECO:0000313" key="7">
    <source>
        <dbReference type="Proteomes" id="UP000003786"/>
    </source>
</evidence>
<keyword evidence="5" id="KW-0411">Iron-sulfur</keyword>
<dbReference type="Pfam" id="PF10609">
    <property type="entry name" value="ParA"/>
    <property type="match status" value="1"/>
</dbReference>
<evidence type="ECO:0000256" key="1">
    <source>
        <dbReference type="ARBA" id="ARBA00022723"/>
    </source>
</evidence>
<dbReference type="CDD" id="cd02037">
    <property type="entry name" value="Mrp_NBP35"/>
    <property type="match status" value="1"/>
</dbReference>
<evidence type="ECO:0000313" key="6">
    <source>
        <dbReference type="EMBL" id="BAM41165.1"/>
    </source>
</evidence>
<dbReference type="STRING" id="869250.J4D933"/>
<dbReference type="GO" id="GO:0140663">
    <property type="term" value="F:ATP-dependent FeS chaperone activity"/>
    <property type="evidence" value="ECO:0007669"/>
    <property type="project" value="InterPro"/>
</dbReference>
<evidence type="ECO:0000256" key="2">
    <source>
        <dbReference type="ARBA" id="ARBA00022741"/>
    </source>
</evidence>
<dbReference type="PANTHER" id="PTHR23264:SF19">
    <property type="entry name" value="CYTOSOLIC FE-S CLUSTER ASSEMBLY FACTOR NUBP2"/>
    <property type="match status" value="1"/>
</dbReference>
<protein>
    <submittedName>
        <fullName evidence="6">Nucleotide binding protein 2</fullName>
    </submittedName>
</protein>
<keyword evidence="1" id="KW-0479">Metal-binding</keyword>
<dbReference type="RefSeq" id="XP_009691466.1">
    <property type="nucleotide sequence ID" value="XM_009693171.1"/>
</dbReference>
<dbReference type="InterPro" id="IPR033756">
    <property type="entry name" value="YlxH/NBP35"/>
</dbReference>
<dbReference type="GO" id="GO:0005524">
    <property type="term" value="F:ATP binding"/>
    <property type="evidence" value="ECO:0007669"/>
    <property type="project" value="UniProtKB-KW"/>
</dbReference>
<accession>J4D933</accession>
<organism evidence="6 7">
    <name type="scientific">Theileria orientalis strain Shintoku</name>
    <dbReference type="NCBI Taxonomy" id="869250"/>
    <lineage>
        <taxon>Eukaryota</taxon>
        <taxon>Sar</taxon>
        <taxon>Alveolata</taxon>
        <taxon>Apicomplexa</taxon>
        <taxon>Aconoidasida</taxon>
        <taxon>Piroplasmida</taxon>
        <taxon>Theileriidae</taxon>
        <taxon>Theileria</taxon>
    </lineage>
</organism>
<keyword evidence="4" id="KW-0408">Iron</keyword>
<dbReference type="InterPro" id="IPR019591">
    <property type="entry name" value="Mrp/NBP35_ATP-bd"/>
</dbReference>
<dbReference type="eggNOG" id="KOG3022">
    <property type="taxonomic scope" value="Eukaryota"/>
</dbReference>
<dbReference type="VEuPathDB" id="PiroplasmaDB:TOT_030000428"/>
<reference evidence="6 7" key="1">
    <citation type="journal article" date="2012" name="MBio">
        <title>Comparative genome analysis of three eukaryotic parasites with differing abilities to transform leukocytes reveals key mediators of Theileria-induced leukocyte transformation.</title>
        <authorList>
            <person name="Hayashida K."/>
            <person name="Hara Y."/>
            <person name="Abe T."/>
            <person name="Yamasaki C."/>
            <person name="Toyoda A."/>
            <person name="Kosuge T."/>
            <person name="Suzuki Y."/>
            <person name="Sato Y."/>
            <person name="Kawashima S."/>
            <person name="Katayama T."/>
            <person name="Wakaguri H."/>
            <person name="Inoue N."/>
            <person name="Homma K."/>
            <person name="Tada-Umezaki M."/>
            <person name="Yagi Y."/>
            <person name="Fujii Y."/>
            <person name="Habara T."/>
            <person name="Kanehisa M."/>
            <person name="Watanabe H."/>
            <person name="Ito K."/>
            <person name="Gojobori T."/>
            <person name="Sugawara H."/>
            <person name="Imanishi T."/>
            <person name="Weir W."/>
            <person name="Gardner M."/>
            <person name="Pain A."/>
            <person name="Shiels B."/>
            <person name="Hattori M."/>
            <person name="Nene V."/>
            <person name="Sugimoto C."/>
        </authorList>
    </citation>
    <scope>NUCLEOTIDE SEQUENCE [LARGE SCALE GENOMIC DNA]</scope>
    <source>
        <strain evidence="6 7">Shintoku</strain>
    </source>
</reference>
<dbReference type="GO" id="GO:0016226">
    <property type="term" value="P:iron-sulfur cluster assembly"/>
    <property type="evidence" value="ECO:0007669"/>
    <property type="project" value="InterPro"/>
</dbReference>
<name>J4D933_THEOR</name>
<dbReference type="KEGG" id="tot:TOT_030000428"/>
<dbReference type="GO" id="GO:0046872">
    <property type="term" value="F:metal ion binding"/>
    <property type="evidence" value="ECO:0007669"/>
    <property type="project" value="UniProtKB-KW"/>
</dbReference>
<sequence>MITKIATLPTGAGFWAFFTSIETILRLSHLSQLTITFKSTPVSPKRLNLVRFLHINHGSDDSDVPESCPGPGTEKAGRSASCEGCPNKAFCSSSNPNTEDAGTKNCLRNVENIIIVASGKGGVGKSTVATQLAFSLDRLGKKVGLLDVDITGPSVPSMTGTTGEEVFESLLGWTPVYVDNLSVMSIGYLMSDHESSISWRGAKKDALIKKFLTSVNWGELDYLVIDTPPGTSDEHITLVNTLKTLVKDGSGFRRVRSILVTTPQKRALDDAKRSAQFCNDLGVEILMLVENMANSFFDKFGSERRPGDGSAGNSRLMLEVCDRYNIRRHVRVDSDPAITEAGESGSFVAENNPFMAIARSILEM</sequence>
<dbReference type="AlphaFoldDB" id="J4D933"/>
<dbReference type="Gene3D" id="3.40.50.300">
    <property type="entry name" value="P-loop containing nucleotide triphosphate hydrolases"/>
    <property type="match status" value="1"/>
</dbReference>